<evidence type="ECO:0008006" key="4">
    <source>
        <dbReference type="Google" id="ProtNLM"/>
    </source>
</evidence>
<keyword evidence="3" id="KW-1185">Reference proteome</keyword>
<feature type="chain" id="PRO_5038926567" description="YD repeat-containing protein" evidence="1">
    <location>
        <begin position="23"/>
        <end position="260"/>
    </location>
</feature>
<dbReference type="RefSeq" id="WP_134115817.1">
    <property type="nucleotide sequence ID" value="NZ_SOEG01000007.1"/>
</dbReference>
<reference evidence="2 3" key="1">
    <citation type="submission" date="2019-03" db="EMBL/GenBank/DDBJ databases">
        <title>Subsurface microbial communities from deep shales in Ohio and West Virginia, USA.</title>
        <authorList>
            <person name="Wrighton K."/>
        </authorList>
    </citation>
    <scope>NUCLEOTIDE SEQUENCE [LARGE SCALE GENOMIC DNA]</scope>
    <source>
        <strain evidence="2 3">MSL 6dP</strain>
    </source>
</reference>
<accession>A0A4R8H205</accession>
<feature type="signal peptide" evidence="1">
    <location>
        <begin position="1"/>
        <end position="22"/>
    </location>
</feature>
<protein>
    <recommendedName>
        <fullName evidence="4">YD repeat-containing protein</fullName>
    </recommendedName>
</protein>
<evidence type="ECO:0000313" key="3">
    <source>
        <dbReference type="Proteomes" id="UP000295832"/>
    </source>
</evidence>
<comment type="caution">
    <text evidence="2">The sequence shown here is derived from an EMBL/GenBank/DDBJ whole genome shotgun (WGS) entry which is preliminary data.</text>
</comment>
<dbReference type="EMBL" id="SOEG01000007">
    <property type="protein sequence ID" value="TDX52343.1"/>
    <property type="molecule type" value="Genomic_DNA"/>
</dbReference>
<evidence type="ECO:0000313" key="2">
    <source>
        <dbReference type="EMBL" id="TDX52343.1"/>
    </source>
</evidence>
<organism evidence="2 3">
    <name type="scientific">Orenia marismortui</name>
    <dbReference type="NCBI Taxonomy" id="46469"/>
    <lineage>
        <taxon>Bacteria</taxon>
        <taxon>Bacillati</taxon>
        <taxon>Bacillota</taxon>
        <taxon>Clostridia</taxon>
        <taxon>Halanaerobiales</taxon>
        <taxon>Halobacteroidaceae</taxon>
        <taxon>Orenia</taxon>
    </lineage>
</organism>
<dbReference type="AlphaFoldDB" id="A0A4R8H205"/>
<name>A0A4R8H205_9FIRM</name>
<dbReference type="Proteomes" id="UP000295832">
    <property type="component" value="Unassembled WGS sequence"/>
</dbReference>
<gene>
    <name evidence="2" type="ORF">C7959_10751</name>
</gene>
<proteinExistence type="predicted"/>
<sequence>MSKRLLSLLVIPILITSLFSSATLAKKHKGKKFKNKGHKKKFYSKDKDTKFLTDNFKVEQEKIDYFSRLGLSSEEMSLVFYLYSASNRPITKSEISFIVKNKADWSKLAWYFGVPPIILEDGILRFKHSSHSRLSLPLGRENYSRERRGRFNEKISSKKNKYEYTYEDKRLAIQEKIEIKKNKYEYKYENKHLGIIERLEVKYPANKYEYFYYNRNTGERIKKSGRGKPFNPSYFYSKLKEEKEEKDNNINFSVNIDIEL</sequence>
<keyword evidence="1" id="KW-0732">Signal</keyword>
<evidence type="ECO:0000256" key="1">
    <source>
        <dbReference type="SAM" id="SignalP"/>
    </source>
</evidence>